<evidence type="ECO:0000256" key="1">
    <source>
        <dbReference type="SAM" id="MobiDB-lite"/>
    </source>
</evidence>
<dbReference type="Proteomes" id="UP000005396">
    <property type="component" value="Unassembled WGS sequence"/>
</dbReference>
<proteinExistence type="predicted"/>
<gene>
    <name evidence="2" type="ORF">CLOBOL_00469</name>
</gene>
<dbReference type="EMBL" id="ABCC02000009">
    <property type="protein sequence ID" value="EDP19033.1"/>
    <property type="molecule type" value="Genomic_DNA"/>
</dbReference>
<protein>
    <submittedName>
        <fullName evidence="2">Uncharacterized protein</fullName>
    </submittedName>
</protein>
<name>A8RHP4_ENTBW</name>
<reference evidence="2 3" key="2">
    <citation type="submission" date="2007-09" db="EMBL/GenBank/DDBJ databases">
        <title>Draft genome sequence of Clostridium bolteae (ATCC BAA-613).</title>
        <authorList>
            <person name="Sudarsanam P."/>
            <person name="Ley R."/>
            <person name="Guruge J."/>
            <person name="Turnbaugh P.J."/>
            <person name="Mahowald M."/>
            <person name="Liep D."/>
            <person name="Gordon J."/>
        </authorList>
    </citation>
    <scope>NUCLEOTIDE SEQUENCE [LARGE SCALE GENOMIC DNA]</scope>
    <source>
        <strain evidence="3">ATCC BAA-613 / DSM 15670 / CCUG 46953 / JCM 12243 / WAL 16351</strain>
    </source>
</reference>
<feature type="region of interest" description="Disordered" evidence="1">
    <location>
        <begin position="18"/>
        <end position="37"/>
    </location>
</feature>
<dbReference type="HOGENOM" id="CLU_3342172_0_0_9"/>
<dbReference type="AlphaFoldDB" id="A8RHP4"/>
<accession>A8RHP4</accession>
<organism evidence="2 3">
    <name type="scientific">Enterocloster bolteae (strain ATCC BAA-613 / DSM 15670 / CCUG 46953 / JCM 12243 / WAL 16351)</name>
    <name type="common">Clostridium bolteae</name>
    <dbReference type="NCBI Taxonomy" id="411902"/>
    <lineage>
        <taxon>Bacteria</taxon>
        <taxon>Bacillati</taxon>
        <taxon>Bacillota</taxon>
        <taxon>Clostridia</taxon>
        <taxon>Lachnospirales</taxon>
        <taxon>Lachnospiraceae</taxon>
        <taxon>Enterocloster</taxon>
    </lineage>
</organism>
<evidence type="ECO:0000313" key="3">
    <source>
        <dbReference type="Proteomes" id="UP000005396"/>
    </source>
</evidence>
<sequence>MIITGNVGWGICARGEGSRPWESGGGEGEYGCGVKKV</sequence>
<evidence type="ECO:0000313" key="2">
    <source>
        <dbReference type="EMBL" id="EDP19033.1"/>
    </source>
</evidence>
<dbReference type="PaxDb" id="411902-CLOBOL_00469"/>
<comment type="caution">
    <text evidence="2">The sequence shown here is derived from an EMBL/GenBank/DDBJ whole genome shotgun (WGS) entry which is preliminary data.</text>
</comment>
<reference evidence="2 3" key="1">
    <citation type="submission" date="2007-08" db="EMBL/GenBank/DDBJ databases">
        <authorList>
            <person name="Fulton L."/>
            <person name="Clifton S."/>
            <person name="Fulton B."/>
            <person name="Xu J."/>
            <person name="Minx P."/>
            <person name="Pepin K.H."/>
            <person name="Johnson M."/>
            <person name="Thiruvilangam P."/>
            <person name="Bhonagiri V."/>
            <person name="Nash W.E."/>
            <person name="Mardis E.R."/>
            <person name="Wilson R.K."/>
        </authorList>
    </citation>
    <scope>NUCLEOTIDE SEQUENCE [LARGE SCALE GENOMIC DNA]</scope>
    <source>
        <strain evidence="3">ATCC BAA-613 / DSM 15670 / CCUG 46953 / JCM 12243 / WAL 16351</strain>
    </source>
</reference>